<evidence type="ECO:0000256" key="2">
    <source>
        <dbReference type="ARBA" id="ARBA00011900"/>
    </source>
</evidence>
<dbReference type="PANTHER" id="PTHR13370:SF3">
    <property type="entry name" value="TRNA (GUANINE(10)-N2)-METHYLTRANSFERASE HOMOLOG"/>
    <property type="match status" value="1"/>
</dbReference>
<dbReference type="Gene3D" id="3.40.50.150">
    <property type="entry name" value="Vaccinia Virus protein VP39"/>
    <property type="match status" value="1"/>
</dbReference>
<dbReference type="EMBL" id="JACERK010000017">
    <property type="protein sequence ID" value="MBA5234772.1"/>
    <property type="molecule type" value="Genomic_DNA"/>
</dbReference>
<proteinExistence type="inferred from homology"/>
<evidence type="ECO:0000313" key="9">
    <source>
        <dbReference type="Proteomes" id="UP000530038"/>
    </source>
</evidence>
<accession>A0ABR5ZJK9</accession>
<reference evidence="8 9" key="1">
    <citation type="submission" date="2020-07" db="EMBL/GenBank/DDBJ databases">
        <title>Characterization of Pectobacterium aroidearum strains causing soft rot on Amorphophallus konjac.</title>
        <authorList>
            <person name="Xie H."/>
        </authorList>
    </citation>
    <scope>NUCLEOTIDE SEQUENCE [LARGE SCALE GENOMIC DNA]</scope>
    <source>
        <strain evidence="8 9">MY10</strain>
    </source>
</reference>
<dbReference type="InterPro" id="IPR002295">
    <property type="entry name" value="N4/N6-MTase_EcoPI_Mod-like"/>
</dbReference>
<comment type="caution">
    <text evidence="8">The sequence shown here is derived from an EMBL/GenBank/DDBJ whole genome shotgun (WGS) entry which is preliminary data.</text>
</comment>
<evidence type="ECO:0000256" key="3">
    <source>
        <dbReference type="ARBA" id="ARBA00022603"/>
    </source>
</evidence>
<evidence type="ECO:0000256" key="1">
    <source>
        <dbReference type="ARBA" id="ARBA00006594"/>
    </source>
</evidence>
<evidence type="ECO:0000256" key="6">
    <source>
        <dbReference type="ARBA" id="ARBA00047942"/>
    </source>
</evidence>
<organism evidence="8 9">
    <name type="scientific">Pectobacterium aroidearum</name>
    <dbReference type="NCBI Taxonomy" id="1201031"/>
    <lineage>
        <taxon>Bacteria</taxon>
        <taxon>Pseudomonadati</taxon>
        <taxon>Pseudomonadota</taxon>
        <taxon>Gammaproteobacteria</taxon>
        <taxon>Enterobacterales</taxon>
        <taxon>Pectobacteriaceae</taxon>
        <taxon>Pectobacterium</taxon>
    </lineage>
</organism>
<dbReference type="EC" id="2.1.1.72" evidence="2"/>
<dbReference type="Pfam" id="PF01555">
    <property type="entry name" value="N6_N4_Mtase"/>
    <property type="match status" value="1"/>
</dbReference>
<evidence type="ECO:0000256" key="5">
    <source>
        <dbReference type="ARBA" id="ARBA00022691"/>
    </source>
</evidence>
<keyword evidence="4" id="KW-0808">Transferase</keyword>
<keyword evidence="3" id="KW-0489">Methyltransferase</keyword>
<evidence type="ECO:0000259" key="7">
    <source>
        <dbReference type="Pfam" id="PF01555"/>
    </source>
</evidence>
<evidence type="ECO:0000313" key="8">
    <source>
        <dbReference type="EMBL" id="MBA5234772.1"/>
    </source>
</evidence>
<dbReference type="RefSeq" id="WP_181838346.1">
    <property type="nucleotide sequence ID" value="NZ_JACERK010000017.1"/>
</dbReference>
<dbReference type="PANTHER" id="PTHR13370">
    <property type="entry name" value="RNA METHYLASE-RELATED"/>
    <property type="match status" value="1"/>
</dbReference>
<dbReference type="InterPro" id="IPR029063">
    <property type="entry name" value="SAM-dependent_MTases_sf"/>
</dbReference>
<dbReference type="CDD" id="cd02440">
    <property type="entry name" value="AdoMet_MTases"/>
    <property type="match status" value="1"/>
</dbReference>
<keyword evidence="9" id="KW-1185">Reference proteome</keyword>
<name>A0ABR5ZJK9_9GAMM</name>
<comment type="catalytic activity">
    <reaction evidence="6">
        <text>a 2'-deoxyadenosine in DNA + S-adenosyl-L-methionine = an N(6)-methyl-2'-deoxyadenosine in DNA + S-adenosyl-L-homocysteine + H(+)</text>
        <dbReference type="Rhea" id="RHEA:15197"/>
        <dbReference type="Rhea" id="RHEA-COMP:12418"/>
        <dbReference type="Rhea" id="RHEA-COMP:12419"/>
        <dbReference type="ChEBI" id="CHEBI:15378"/>
        <dbReference type="ChEBI" id="CHEBI:57856"/>
        <dbReference type="ChEBI" id="CHEBI:59789"/>
        <dbReference type="ChEBI" id="CHEBI:90615"/>
        <dbReference type="ChEBI" id="CHEBI:90616"/>
        <dbReference type="EC" id="2.1.1.72"/>
    </reaction>
</comment>
<dbReference type="Proteomes" id="UP000530038">
    <property type="component" value="Unassembled WGS sequence"/>
</dbReference>
<comment type="similarity">
    <text evidence="1">Belongs to the N(4)/N(6)-methyltransferase family.</text>
</comment>
<evidence type="ECO:0000256" key="4">
    <source>
        <dbReference type="ARBA" id="ARBA00022679"/>
    </source>
</evidence>
<feature type="domain" description="DNA methylase N-4/N-6" evidence="7">
    <location>
        <begin position="29"/>
        <end position="343"/>
    </location>
</feature>
<dbReference type="InterPro" id="IPR002941">
    <property type="entry name" value="DNA_methylase_N4/N6"/>
</dbReference>
<sequence length="358" mass="40755">MQNTVKINSAELVNADSLQYIKTLPDNYIDAIITDPPYYKVKSNDWDNQWSSPVDFLAWLDEFLAEFWRVLKPNGSLYLFCGPKLSADTEILMRDRFNVLNHIVWAKPSGRWNGANKESFRQFFPASEHILFAEHYGSDGFAKGNTGYASKCRELKSQVFAPLIEYFQSARQRLGISAKEINSATGTQMCSHWFSNSQWQLPNAEQYAALQLLFNRRAVGAGRAGLDSDHASLMREYSGLSAEYSGLVRQYDDLRREFENLRRPFSVTKSVPHTNVWTYPPVQYYPGKHPCEKPLSMMLDIINASTRPGDLIADFFVGSGAVLKAAEMLGRPSIGVELEEERFLQTVHEMRNLNPSPR</sequence>
<dbReference type="SUPFAM" id="SSF53335">
    <property type="entry name" value="S-adenosyl-L-methionine-dependent methyltransferases"/>
    <property type="match status" value="1"/>
</dbReference>
<dbReference type="PROSITE" id="PS00092">
    <property type="entry name" value="N6_MTASE"/>
    <property type="match status" value="1"/>
</dbReference>
<keyword evidence="5" id="KW-0949">S-adenosyl-L-methionine</keyword>
<dbReference type="PRINTS" id="PR00506">
    <property type="entry name" value="D21N6MTFRASE"/>
</dbReference>
<dbReference type="InterPro" id="IPR002052">
    <property type="entry name" value="DNA_methylase_N6_adenine_CS"/>
</dbReference>
<protein>
    <recommendedName>
        <fullName evidence="2">site-specific DNA-methyltransferase (adenine-specific)</fullName>
        <ecNumber evidence="2">2.1.1.72</ecNumber>
    </recommendedName>
</protein>
<gene>
    <name evidence="8" type="ORF">H2Y56_22075</name>
</gene>